<comment type="caution">
    <text evidence="1">The sequence shown here is derived from an EMBL/GenBank/DDBJ whole genome shotgun (WGS) entry which is preliminary data.</text>
</comment>
<reference evidence="1 2" key="1">
    <citation type="journal article" date="2021" name="BMC Genomics">
        <title>Datura genome reveals duplications of psychoactive alkaloid biosynthetic genes and high mutation rate following tissue culture.</title>
        <authorList>
            <person name="Rajewski A."/>
            <person name="Carter-House D."/>
            <person name="Stajich J."/>
            <person name="Litt A."/>
        </authorList>
    </citation>
    <scope>NUCLEOTIDE SEQUENCE [LARGE SCALE GENOMIC DNA]</scope>
    <source>
        <strain evidence="1">AR-01</strain>
    </source>
</reference>
<keyword evidence="2" id="KW-1185">Reference proteome</keyword>
<accession>A0ABS8SKW9</accession>
<dbReference type="Proteomes" id="UP000823775">
    <property type="component" value="Unassembled WGS sequence"/>
</dbReference>
<proteinExistence type="predicted"/>
<evidence type="ECO:0000313" key="2">
    <source>
        <dbReference type="Proteomes" id="UP000823775"/>
    </source>
</evidence>
<organism evidence="1 2">
    <name type="scientific">Datura stramonium</name>
    <name type="common">Jimsonweed</name>
    <name type="synonym">Common thornapple</name>
    <dbReference type="NCBI Taxonomy" id="4076"/>
    <lineage>
        <taxon>Eukaryota</taxon>
        <taxon>Viridiplantae</taxon>
        <taxon>Streptophyta</taxon>
        <taxon>Embryophyta</taxon>
        <taxon>Tracheophyta</taxon>
        <taxon>Spermatophyta</taxon>
        <taxon>Magnoliopsida</taxon>
        <taxon>eudicotyledons</taxon>
        <taxon>Gunneridae</taxon>
        <taxon>Pentapetalae</taxon>
        <taxon>asterids</taxon>
        <taxon>lamiids</taxon>
        <taxon>Solanales</taxon>
        <taxon>Solanaceae</taxon>
        <taxon>Solanoideae</taxon>
        <taxon>Datureae</taxon>
        <taxon>Datura</taxon>
    </lineage>
</organism>
<dbReference type="EMBL" id="JACEIK010000588">
    <property type="protein sequence ID" value="MCD7459487.1"/>
    <property type="molecule type" value="Genomic_DNA"/>
</dbReference>
<evidence type="ECO:0000313" key="1">
    <source>
        <dbReference type="EMBL" id="MCD7459487.1"/>
    </source>
</evidence>
<gene>
    <name evidence="1" type="ORF">HAX54_041032</name>
</gene>
<name>A0ABS8SKW9_DATST</name>
<sequence>MPSLFFLGFELGFAASVPRRIGFGICHAWTTLASYTPACAIWHSVSTPLGAQVVLCGARAITH</sequence>
<evidence type="ECO:0008006" key="3">
    <source>
        <dbReference type="Google" id="ProtNLM"/>
    </source>
</evidence>
<protein>
    <recommendedName>
        <fullName evidence="3">Secreted protein</fullName>
    </recommendedName>
</protein>
<feature type="non-terminal residue" evidence="1">
    <location>
        <position position="63"/>
    </location>
</feature>